<organism evidence="3 4">
    <name type="scientific">Coprinopsis marcescibilis</name>
    <name type="common">Agaric fungus</name>
    <name type="synonym">Psathyrella marcescibilis</name>
    <dbReference type="NCBI Taxonomy" id="230819"/>
    <lineage>
        <taxon>Eukaryota</taxon>
        <taxon>Fungi</taxon>
        <taxon>Dikarya</taxon>
        <taxon>Basidiomycota</taxon>
        <taxon>Agaricomycotina</taxon>
        <taxon>Agaricomycetes</taxon>
        <taxon>Agaricomycetidae</taxon>
        <taxon>Agaricales</taxon>
        <taxon>Agaricineae</taxon>
        <taxon>Psathyrellaceae</taxon>
        <taxon>Coprinopsis</taxon>
    </lineage>
</organism>
<dbReference type="InterPro" id="IPR041539">
    <property type="entry name" value="CxC5"/>
</dbReference>
<evidence type="ECO:0000313" key="3">
    <source>
        <dbReference type="EMBL" id="TFK18500.1"/>
    </source>
</evidence>
<evidence type="ECO:0008006" key="5">
    <source>
        <dbReference type="Google" id="ProtNLM"/>
    </source>
</evidence>
<dbReference type="Pfam" id="PF18721">
    <property type="entry name" value="CxC6"/>
    <property type="match status" value="1"/>
</dbReference>
<dbReference type="STRING" id="230819.A0A5C3KEN8"/>
<dbReference type="Proteomes" id="UP000307440">
    <property type="component" value="Unassembled WGS sequence"/>
</dbReference>
<dbReference type="AlphaFoldDB" id="A0A5C3KEN8"/>
<sequence>MFSSFLDSTSVLEVFTLVKLATYVSHLKNEILITHPSSQIVTAAPLALPPSVTKFLAAACMIEEVDVESGWLLVKDIVWQEREGIFGEKETTDAFRVFGTKHGFPLWPPNHMCTNPKCTRTDKGHKLQTAIARHGILYTVGQGPVPAYVIHLECSGRNGGTRTYYNMAQPFLQITDLKYAEVPLVQSWKINTNIAWVSSSNNPSTYMAWYPNCDETLPGEWKFKASTLDGDDVFLGFMILSLLQDCRRRNTTLAVPHSGPQSHRFNNAIHGRNDRIRMYGQPLREHACTKCVRIYKDGNGDDREVSAVVMDGIMLGHPTCGDPRCKLPLASTKARFCPEHRSLEEKCSVVGCTATVGQGYRTCNDKEHRKIEEVHNARSSAAFQLKDRLERARVAHPKSGDAIDTNTSELIGQDDPLEETYAVFDNKIVPSSPNLLTQAEAAHQLILPLVLAPTTASSITAPLTPSNPALPRKKIRANFGQKQTHNEQILVTPCGVIIAQDTFYNTESIPSVVDMIKRTYLNQCKPNHIVFDNNCSIKKHVQDDTWFENVGLAVDVFHYRCKQSLTDMFCQANCNPADFPELKGEGGRGWYFNTSIAEQTNVWLGGFHSICREMTAERYGLQGTQSPRKRRKVL</sequence>
<feature type="domain" description="CxC5 like cysteine cluster associated with KDZ" evidence="1">
    <location>
        <begin position="106"/>
        <end position="207"/>
    </location>
</feature>
<gene>
    <name evidence="3" type="ORF">FA15DRAFT_683263</name>
</gene>
<proteinExistence type="predicted"/>
<accession>A0A5C3KEN8</accession>
<evidence type="ECO:0000259" key="1">
    <source>
        <dbReference type="Pfam" id="PF18718"/>
    </source>
</evidence>
<evidence type="ECO:0000259" key="2">
    <source>
        <dbReference type="Pfam" id="PF18721"/>
    </source>
</evidence>
<dbReference type="OrthoDB" id="3055037at2759"/>
<name>A0A5C3KEN8_COPMA</name>
<evidence type="ECO:0000313" key="4">
    <source>
        <dbReference type="Proteomes" id="UP000307440"/>
    </source>
</evidence>
<reference evidence="3 4" key="1">
    <citation type="journal article" date="2019" name="Nat. Ecol. Evol.">
        <title>Megaphylogeny resolves global patterns of mushroom evolution.</title>
        <authorList>
            <person name="Varga T."/>
            <person name="Krizsan K."/>
            <person name="Foldi C."/>
            <person name="Dima B."/>
            <person name="Sanchez-Garcia M."/>
            <person name="Sanchez-Ramirez S."/>
            <person name="Szollosi G.J."/>
            <person name="Szarkandi J.G."/>
            <person name="Papp V."/>
            <person name="Albert L."/>
            <person name="Andreopoulos W."/>
            <person name="Angelini C."/>
            <person name="Antonin V."/>
            <person name="Barry K.W."/>
            <person name="Bougher N.L."/>
            <person name="Buchanan P."/>
            <person name="Buyck B."/>
            <person name="Bense V."/>
            <person name="Catcheside P."/>
            <person name="Chovatia M."/>
            <person name="Cooper J."/>
            <person name="Damon W."/>
            <person name="Desjardin D."/>
            <person name="Finy P."/>
            <person name="Geml J."/>
            <person name="Haridas S."/>
            <person name="Hughes K."/>
            <person name="Justo A."/>
            <person name="Karasinski D."/>
            <person name="Kautmanova I."/>
            <person name="Kiss B."/>
            <person name="Kocsube S."/>
            <person name="Kotiranta H."/>
            <person name="LaButti K.M."/>
            <person name="Lechner B.E."/>
            <person name="Liimatainen K."/>
            <person name="Lipzen A."/>
            <person name="Lukacs Z."/>
            <person name="Mihaltcheva S."/>
            <person name="Morgado L.N."/>
            <person name="Niskanen T."/>
            <person name="Noordeloos M.E."/>
            <person name="Ohm R.A."/>
            <person name="Ortiz-Santana B."/>
            <person name="Ovrebo C."/>
            <person name="Racz N."/>
            <person name="Riley R."/>
            <person name="Savchenko A."/>
            <person name="Shiryaev A."/>
            <person name="Soop K."/>
            <person name="Spirin V."/>
            <person name="Szebenyi C."/>
            <person name="Tomsovsky M."/>
            <person name="Tulloss R.E."/>
            <person name="Uehling J."/>
            <person name="Grigoriev I.V."/>
            <person name="Vagvolgyi C."/>
            <person name="Papp T."/>
            <person name="Martin F.M."/>
            <person name="Miettinen O."/>
            <person name="Hibbett D.S."/>
            <person name="Nagy L.G."/>
        </authorList>
    </citation>
    <scope>NUCLEOTIDE SEQUENCE [LARGE SCALE GENOMIC DNA]</scope>
    <source>
        <strain evidence="3 4">CBS 121175</strain>
    </source>
</reference>
<dbReference type="InterPro" id="IPR040898">
    <property type="entry name" value="CxC6"/>
</dbReference>
<dbReference type="EMBL" id="ML210396">
    <property type="protein sequence ID" value="TFK18500.1"/>
    <property type="molecule type" value="Genomic_DNA"/>
</dbReference>
<dbReference type="Pfam" id="PF18718">
    <property type="entry name" value="CxC5"/>
    <property type="match status" value="1"/>
</dbReference>
<feature type="domain" description="CxC6 like cysteine cluster associated with KDZ" evidence="2">
    <location>
        <begin position="309"/>
        <end position="373"/>
    </location>
</feature>
<keyword evidence="4" id="KW-1185">Reference proteome</keyword>
<protein>
    <recommendedName>
        <fullName evidence="5">CxC6 like cysteine cluster associated with KDZ domain-containing protein</fullName>
    </recommendedName>
</protein>